<sequence>MDLFLTIQNINTLSETLRATSVNCNKNFAVLKLVINDPTLKQQYTERITAHNTQFMTNILPDSGFDVLVPKDITFNEPFTSKFIDMNIKTEMFYYEVDNERISNTAFNVHPRSSISKTPLMLANHTGIIDAGYRGSLIGAFRWLKPENDTTTQYIVNENTRLLQICHPSLCPIYVTLTEGDELSTSIRGTGGFGSTG</sequence>
<proteinExistence type="predicted"/>
<dbReference type="InterPro" id="IPR036157">
    <property type="entry name" value="dUTPase-like_sf"/>
</dbReference>
<dbReference type="SUPFAM" id="SSF51283">
    <property type="entry name" value="dUTPase-like"/>
    <property type="match status" value="1"/>
</dbReference>
<organism evidence="1">
    <name type="scientific">viral metagenome</name>
    <dbReference type="NCBI Taxonomy" id="1070528"/>
    <lineage>
        <taxon>unclassified sequences</taxon>
        <taxon>metagenomes</taxon>
        <taxon>organismal metagenomes</taxon>
    </lineage>
</organism>
<accession>A0A6C0J3J3</accession>
<reference evidence="1" key="1">
    <citation type="journal article" date="2020" name="Nature">
        <title>Giant virus diversity and host interactions through global metagenomics.</title>
        <authorList>
            <person name="Schulz F."/>
            <person name="Roux S."/>
            <person name="Paez-Espino D."/>
            <person name="Jungbluth S."/>
            <person name="Walsh D.A."/>
            <person name="Denef V.J."/>
            <person name="McMahon K.D."/>
            <person name="Konstantinidis K.T."/>
            <person name="Eloe-Fadrosh E.A."/>
            <person name="Kyrpides N.C."/>
            <person name="Woyke T."/>
        </authorList>
    </citation>
    <scope>NUCLEOTIDE SEQUENCE</scope>
    <source>
        <strain evidence="1">GVMAG-M-3300025699-48</strain>
    </source>
</reference>
<dbReference type="EMBL" id="MN740306">
    <property type="protein sequence ID" value="QHT99196.1"/>
    <property type="molecule type" value="Genomic_DNA"/>
</dbReference>
<dbReference type="Gene3D" id="2.70.40.10">
    <property type="match status" value="1"/>
</dbReference>
<evidence type="ECO:0000313" key="1">
    <source>
        <dbReference type="EMBL" id="QHT99196.1"/>
    </source>
</evidence>
<protein>
    <submittedName>
        <fullName evidence="1">Uncharacterized protein</fullName>
    </submittedName>
</protein>
<dbReference type="AlphaFoldDB" id="A0A6C0J3J3"/>
<name>A0A6C0J3J3_9ZZZZ</name>